<feature type="region of interest" description="Disordered" evidence="6">
    <location>
        <begin position="301"/>
        <end position="325"/>
    </location>
</feature>
<evidence type="ECO:0000256" key="6">
    <source>
        <dbReference type="SAM" id="MobiDB-lite"/>
    </source>
</evidence>
<dbReference type="PANTHER" id="PTHR44040">
    <property type="entry name" value="RETINOBLASTOMA-BINDING PROTEIN 5"/>
    <property type="match status" value="1"/>
</dbReference>
<dbReference type="InterPro" id="IPR001680">
    <property type="entry name" value="WD40_rpt"/>
</dbReference>
<evidence type="ECO:0000256" key="5">
    <source>
        <dbReference type="PROSITE-ProRule" id="PRU00221"/>
    </source>
</evidence>
<feature type="compositionally biased region" description="Low complexity" evidence="6">
    <location>
        <begin position="96"/>
        <end position="107"/>
    </location>
</feature>
<feature type="repeat" description="WD" evidence="5">
    <location>
        <begin position="489"/>
        <end position="520"/>
    </location>
</feature>
<sequence>MNLELLDPFRKQIPDRIDSTLDLPTTFHFRKQIDTKGKGSKKVSVDEDWKSANHIAFNRRGSYIAVGYGSGTIGVFDVLSRTVSSLYRQERTGPPSSSASSSGNNKSSKIKDSGIDDHGVTSLSWSRRSRTLLVGSLGNPEVRLIDTTHPFGPEECCCTGIQLSENKDVDDDNPRSQSPAPIDSKDIGNRSANQTPFKTKLGKDHFKKPARLQIRIIETQEGSSFPPPSSISDDDKEEIKSFAPASKATKRRYPWVEFSFPRGIGNSLQIHPRNPCAGQTVLKDGSLVAFCVPKAGFEEVSSKTRAKTSDEEMKEPGDKNRKRKTPKVNVATLFKGDEYEVFCSAFDPHGEKIYAATKDGKLLGFEVKAIFDRISSGCGKMLPLEPTFVIQIPGNAWAWQIMVSRNGRHLVVNSTDAALRLYNTRECWERRTEVEKPLFVFQNVVTKVKFVSCDLSGDGEYIVGGAQGSDAKYELYIWNTTTGALMDKLTGSNAELYSVAWHPTRSFLAVAAADGLVDIWGPRINWTAFAPDFQALPRNVEYMECEDEFDNVEDENGGLASKEEYSEEDNFVDILTIEPVPVFQSDSEDEEDVFTFEPAVGRPLSGKGGGDNAN</sequence>
<gene>
    <name evidence="7" type="ORF">PAUS00366_LOCUS22612</name>
</gene>
<dbReference type="InterPro" id="IPR015943">
    <property type="entry name" value="WD40/YVTN_repeat-like_dom_sf"/>
</dbReference>
<dbReference type="Pfam" id="PF00400">
    <property type="entry name" value="WD40"/>
    <property type="match status" value="1"/>
</dbReference>
<evidence type="ECO:0000256" key="4">
    <source>
        <dbReference type="ARBA" id="ARBA00023242"/>
    </source>
</evidence>
<evidence type="ECO:0000313" key="7">
    <source>
        <dbReference type="EMBL" id="CAE0729827.1"/>
    </source>
</evidence>
<evidence type="ECO:0000256" key="1">
    <source>
        <dbReference type="ARBA" id="ARBA00004123"/>
    </source>
</evidence>
<feature type="region of interest" description="Disordered" evidence="6">
    <location>
        <begin position="217"/>
        <end position="238"/>
    </location>
</feature>
<organism evidence="7">
    <name type="scientific">Pseudo-nitzschia australis</name>
    <dbReference type="NCBI Taxonomy" id="44445"/>
    <lineage>
        <taxon>Eukaryota</taxon>
        <taxon>Sar</taxon>
        <taxon>Stramenopiles</taxon>
        <taxon>Ochrophyta</taxon>
        <taxon>Bacillariophyta</taxon>
        <taxon>Bacillariophyceae</taxon>
        <taxon>Bacillariophycidae</taxon>
        <taxon>Bacillariales</taxon>
        <taxon>Bacillariaceae</taxon>
        <taxon>Pseudo-nitzschia</taxon>
    </lineage>
</organism>
<dbReference type="AlphaFoldDB" id="A0A7S4AX08"/>
<comment type="subcellular location">
    <subcellularLocation>
        <location evidence="1">Nucleus</location>
    </subcellularLocation>
</comment>
<keyword evidence="4" id="KW-0539">Nucleus</keyword>
<reference evidence="7" key="1">
    <citation type="submission" date="2021-01" db="EMBL/GenBank/DDBJ databases">
        <authorList>
            <person name="Corre E."/>
            <person name="Pelletier E."/>
            <person name="Niang G."/>
            <person name="Scheremetjew M."/>
            <person name="Finn R."/>
            <person name="Kale V."/>
            <person name="Holt S."/>
            <person name="Cochrane G."/>
            <person name="Meng A."/>
            <person name="Brown T."/>
            <person name="Cohen L."/>
        </authorList>
    </citation>
    <scope>NUCLEOTIDE SEQUENCE</scope>
    <source>
        <strain evidence="7">10249 10 AB</strain>
    </source>
</reference>
<dbReference type="Gene3D" id="2.130.10.10">
    <property type="entry name" value="YVTN repeat-like/Quinoprotein amine dehydrogenase"/>
    <property type="match status" value="2"/>
</dbReference>
<proteinExistence type="predicted"/>
<dbReference type="GO" id="GO:0048188">
    <property type="term" value="C:Set1C/COMPASS complex"/>
    <property type="evidence" value="ECO:0007669"/>
    <property type="project" value="InterPro"/>
</dbReference>
<dbReference type="SUPFAM" id="SSF50978">
    <property type="entry name" value="WD40 repeat-like"/>
    <property type="match status" value="1"/>
</dbReference>
<accession>A0A7S4AX08</accession>
<keyword evidence="2 5" id="KW-0853">WD repeat</keyword>
<feature type="region of interest" description="Disordered" evidence="6">
    <location>
        <begin position="585"/>
        <end position="614"/>
    </location>
</feature>
<evidence type="ECO:0000256" key="2">
    <source>
        <dbReference type="ARBA" id="ARBA00022574"/>
    </source>
</evidence>
<dbReference type="PANTHER" id="PTHR44040:SF1">
    <property type="entry name" value="RETINOBLASTOMA-BINDING PROTEIN 5"/>
    <property type="match status" value="1"/>
</dbReference>
<feature type="region of interest" description="Disordered" evidence="6">
    <location>
        <begin position="165"/>
        <end position="204"/>
    </location>
</feature>
<dbReference type="SMART" id="SM00320">
    <property type="entry name" value="WD40"/>
    <property type="match status" value="5"/>
</dbReference>
<protein>
    <submittedName>
        <fullName evidence="7">Uncharacterized protein</fullName>
    </submittedName>
</protein>
<dbReference type="EMBL" id="HBIX01034618">
    <property type="protein sequence ID" value="CAE0729827.1"/>
    <property type="molecule type" value="Transcribed_RNA"/>
</dbReference>
<feature type="compositionally biased region" description="Basic and acidic residues" evidence="6">
    <location>
        <begin position="301"/>
        <end position="319"/>
    </location>
</feature>
<dbReference type="InterPro" id="IPR036322">
    <property type="entry name" value="WD40_repeat_dom_sf"/>
</dbReference>
<dbReference type="PROSITE" id="PS50294">
    <property type="entry name" value="WD_REPEATS_REGION"/>
    <property type="match status" value="1"/>
</dbReference>
<keyword evidence="3" id="KW-0677">Repeat</keyword>
<name>A0A7S4AX08_9STRA</name>
<dbReference type="InterPro" id="IPR037850">
    <property type="entry name" value="RBBP5/Swd1"/>
</dbReference>
<feature type="region of interest" description="Disordered" evidence="6">
    <location>
        <begin position="87"/>
        <end position="115"/>
    </location>
</feature>
<dbReference type="PROSITE" id="PS50082">
    <property type="entry name" value="WD_REPEATS_2"/>
    <property type="match status" value="1"/>
</dbReference>
<evidence type="ECO:0000256" key="3">
    <source>
        <dbReference type="ARBA" id="ARBA00022737"/>
    </source>
</evidence>